<keyword evidence="1" id="KW-0378">Hydrolase</keyword>
<dbReference type="EMBL" id="CP039690">
    <property type="protein sequence ID" value="QCI69049.1"/>
    <property type="molecule type" value="Genomic_DNA"/>
</dbReference>
<dbReference type="NCBIfam" id="TIGR00369">
    <property type="entry name" value="unchar_dom_1"/>
    <property type="match status" value="1"/>
</dbReference>
<evidence type="ECO:0000259" key="2">
    <source>
        <dbReference type="Pfam" id="PF03061"/>
    </source>
</evidence>
<protein>
    <submittedName>
        <fullName evidence="3">PaaI family thioesterase</fullName>
    </submittedName>
</protein>
<dbReference type="GO" id="GO:0016289">
    <property type="term" value="F:acyl-CoA hydrolase activity"/>
    <property type="evidence" value="ECO:0007669"/>
    <property type="project" value="UniProtKB-ARBA"/>
</dbReference>
<dbReference type="CDD" id="cd03443">
    <property type="entry name" value="PaaI_thioesterase"/>
    <property type="match status" value="1"/>
</dbReference>
<evidence type="ECO:0000313" key="4">
    <source>
        <dbReference type="Proteomes" id="UP000298781"/>
    </source>
</evidence>
<name>A0A4D7B5C8_9HYPH</name>
<dbReference type="InterPro" id="IPR003736">
    <property type="entry name" value="PAAI_dom"/>
</dbReference>
<evidence type="ECO:0000256" key="1">
    <source>
        <dbReference type="ARBA" id="ARBA00022801"/>
    </source>
</evidence>
<keyword evidence="4" id="KW-1185">Reference proteome</keyword>
<organism evidence="3 4">
    <name type="scientific">Phreatobacter stygius</name>
    <dbReference type="NCBI Taxonomy" id="1940610"/>
    <lineage>
        <taxon>Bacteria</taxon>
        <taxon>Pseudomonadati</taxon>
        <taxon>Pseudomonadota</taxon>
        <taxon>Alphaproteobacteria</taxon>
        <taxon>Hyphomicrobiales</taxon>
        <taxon>Phreatobacteraceae</taxon>
        <taxon>Phreatobacter</taxon>
    </lineage>
</organism>
<dbReference type="KEGG" id="pstg:E8M01_04895"/>
<dbReference type="InterPro" id="IPR006683">
    <property type="entry name" value="Thioestr_dom"/>
</dbReference>
<dbReference type="Proteomes" id="UP000298781">
    <property type="component" value="Chromosome"/>
</dbReference>
<gene>
    <name evidence="3" type="ORF">E8M01_04895</name>
</gene>
<dbReference type="OrthoDB" id="9813282at2"/>
<dbReference type="AlphaFoldDB" id="A0A4D7B5C8"/>
<sequence>MPPAATAIRYGLASPADIAGKTGREVLQAIIDGVLPQAPISETLSFWLIEVGDGFAAFEGEPGAHLLNPMGGVHGGWALTLIDSVAACAGHSLLPAGSGYTTIETKGNLSRPISQATGRVRAEARVVAQGRQVISAEARLTAADGKVLAHGSSTILVLPGIH</sequence>
<dbReference type="InterPro" id="IPR029069">
    <property type="entry name" value="HotDog_dom_sf"/>
</dbReference>
<dbReference type="SUPFAM" id="SSF54637">
    <property type="entry name" value="Thioesterase/thiol ester dehydrase-isomerase"/>
    <property type="match status" value="1"/>
</dbReference>
<feature type="domain" description="Thioesterase" evidence="2">
    <location>
        <begin position="70"/>
        <end position="148"/>
    </location>
</feature>
<dbReference type="Pfam" id="PF03061">
    <property type="entry name" value="4HBT"/>
    <property type="match status" value="1"/>
</dbReference>
<dbReference type="Gene3D" id="3.10.129.10">
    <property type="entry name" value="Hotdog Thioesterase"/>
    <property type="match status" value="1"/>
</dbReference>
<evidence type="ECO:0000313" key="3">
    <source>
        <dbReference type="EMBL" id="QCI69049.1"/>
    </source>
</evidence>
<proteinExistence type="predicted"/>
<accession>A0A4D7B5C8</accession>
<reference evidence="3 4" key="1">
    <citation type="submission" date="2019-04" db="EMBL/GenBank/DDBJ databases">
        <title>Phreatobacter aquaticus sp. nov.</title>
        <authorList>
            <person name="Choi A."/>
        </authorList>
    </citation>
    <scope>NUCLEOTIDE SEQUENCE [LARGE SCALE GENOMIC DNA]</scope>
    <source>
        <strain evidence="3 4">KCTC 52518</strain>
    </source>
</reference>